<dbReference type="InterPro" id="IPR028098">
    <property type="entry name" value="Glyco_trans_4-like_N"/>
</dbReference>
<keyword evidence="5" id="KW-1185">Reference proteome</keyword>
<evidence type="ECO:0000259" key="2">
    <source>
        <dbReference type="Pfam" id="PF00534"/>
    </source>
</evidence>
<organism evidence="4 5">
    <name type="scientific">Bergeyella porcorum</name>
    <dbReference type="NCBI Taxonomy" id="1735111"/>
    <lineage>
        <taxon>Bacteria</taxon>
        <taxon>Pseudomonadati</taxon>
        <taxon>Bacteroidota</taxon>
        <taxon>Flavobacteriia</taxon>
        <taxon>Flavobacteriales</taxon>
        <taxon>Weeksellaceae</taxon>
        <taxon>Bergeyella</taxon>
    </lineage>
</organism>
<dbReference type="GO" id="GO:0016757">
    <property type="term" value="F:glycosyltransferase activity"/>
    <property type="evidence" value="ECO:0007669"/>
    <property type="project" value="InterPro"/>
</dbReference>
<evidence type="ECO:0000259" key="3">
    <source>
        <dbReference type="Pfam" id="PF13439"/>
    </source>
</evidence>
<name>A0AAU0F6Q1_9FLAO</name>
<feature type="domain" description="Glycosyltransferase subfamily 4-like N-terminal" evidence="3">
    <location>
        <begin position="29"/>
        <end position="184"/>
    </location>
</feature>
<sequence>MKKKINIGFISTNPPTDRRVWSGSIFKIYESFIRQGFEVTWIPIKYTPKDLNLFDKIAALYYKIFRRGFNKNQFMIKSLIGAKRISQEMKGKNIDVLFAPTSATEIAFLNTQLPIVYFNDATFHQLLNYYGAMSGFGYLSKKATCFIEKKALQKATHLVFSSEWAAHHARDFYGIPEKKISVVKFGSNSEVPEHINLNKDYSQTIVFLFLAVDWERKGGAIALKAIEILREKGYPVMLQVVGCTPPVTSTAMEVIPFLNKNIPEEAQKVKDFLNNAHFMFIPTRADCTPISFCEAASYGMPIVSTNTGGVSAHIEHGKTGILLSEKATAEDYAIEIEQLLNNPENIRQMSINAREKYERELNWEKFGVDMEQIIRSVVSS</sequence>
<gene>
    <name evidence="4" type="ORF">BPO_1812</name>
</gene>
<proteinExistence type="predicted"/>
<feature type="domain" description="Glycosyl transferase family 1" evidence="2">
    <location>
        <begin position="201"/>
        <end position="355"/>
    </location>
</feature>
<dbReference type="SUPFAM" id="SSF53756">
    <property type="entry name" value="UDP-Glycosyltransferase/glycogen phosphorylase"/>
    <property type="match status" value="1"/>
</dbReference>
<evidence type="ECO:0000256" key="1">
    <source>
        <dbReference type="ARBA" id="ARBA00022679"/>
    </source>
</evidence>
<dbReference type="RefSeq" id="WP_327983860.1">
    <property type="nucleotide sequence ID" value="NZ_CP136426.1"/>
</dbReference>
<dbReference type="AlphaFoldDB" id="A0AAU0F6Q1"/>
<dbReference type="PANTHER" id="PTHR46401">
    <property type="entry name" value="GLYCOSYLTRANSFERASE WBBK-RELATED"/>
    <property type="match status" value="1"/>
</dbReference>
<accession>A0AAU0F6Q1</accession>
<dbReference type="Gene3D" id="3.40.50.2000">
    <property type="entry name" value="Glycogen Phosphorylase B"/>
    <property type="match status" value="2"/>
</dbReference>
<dbReference type="PANTHER" id="PTHR46401:SF2">
    <property type="entry name" value="GLYCOSYLTRANSFERASE WBBK-RELATED"/>
    <property type="match status" value="1"/>
</dbReference>
<dbReference type="Pfam" id="PF00534">
    <property type="entry name" value="Glycos_transf_1"/>
    <property type="match status" value="1"/>
</dbReference>
<reference evidence="4" key="1">
    <citation type="submission" date="2023-10" db="EMBL/GenBank/DDBJ databases">
        <title>Characterization and whole genome sequencing of a novel strain of Bergeyella porcorum QD2021 isolated from pig.</title>
        <authorList>
            <person name="Liu G."/>
            <person name="Chen C."/>
            <person name="Han X."/>
        </authorList>
    </citation>
    <scope>NUCLEOTIDE SEQUENCE</scope>
    <source>
        <strain evidence="4">QD2021</strain>
    </source>
</reference>
<dbReference type="EMBL" id="CP136426">
    <property type="protein sequence ID" value="WOC52459.1"/>
    <property type="molecule type" value="Genomic_DNA"/>
</dbReference>
<keyword evidence="1" id="KW-0808">Transferase</keyword>
<dbReference type="InterPro" id="IPR001296">
    <property type="entry name" value="Glyco_trans_1"/>
</dbReference>
<protein>
    <submittedName>
        <fullName evidence="4">Glycosyltransferase</fullName>
    </submittedName>
</protein>
<dbReference type="Pfam" id="PF13439">
    <property type="entry name" value="Glyco_transf_4"/>
    <property type="match status" value="1"/>
</dbReference>
<evidence type="ECO:0000313" key="4">
    <source>
        <dbReference type="EMBL" id="WOC52459.1"/>
    </source>
</evidence>
<evidence type="ECO:0000313" key="5">
    <source>
        <dbReference type="Proteomes" id="UP001432059"/>
    </source>
</evidence>
<dbReference type="CDD" id="cd03801">
    <property type="entry name" value="GT4_PimA-like"/>
    <property type="match status" value="1"/>
</dbReference>
<dbReference type="KEGG" id="bpor:BPO_1812"/>
<dbReference type="Proteomes" id="UP001432059">
    <property type="component" value="Chromosome"/>
</dbReference>
<dbReference type="GO" id="GO:0009103">
    <property type="term" value="P:lipopolysaccharide biosynthetic process"/>
    <property type="evidence" value="ECO:0007669"/>
    <property type="project" value="TreeGrafter"/>
</dbReference>